<feature type="non-terminal residue" evidence="1">
    <location>
        <position position="139"/>
    </location>
</feature>
<protein>
    <submittedName>
        <fullName evidence="1">Uncharacterized protein</fullName>
    </submittedName>
</protein>
<dbReference type="AlphaFoldDB" id="A0A0F8YJU8"/>
<sequence length="139" mass="16120">MSSDIVYTHIDELSPLPSNELKKYYDKIKPFKIWVPQWLSVGGNMSVEISPGKWKKFGSNYDEYKEFFETLNHDEKFYLVQKIPFDCISDSYLYNNLNGDTPVPIPAFRGLLGIVLNQVRIGTSPYLKPWSFLGKRTDT</sequence>
<evidence type="ECO:0000313" key="1">
    <source>
        <dbReference type="EMBL" id="KKK73980.1"/>
    </source>
</evidence>
<dbReference type="EMBL" id="LAZR01056537">
    <property type="protein sequence ID" value="KKK73980.1"/>
    <property type="molecule type" value="Genomic_DNA"/>
</dbReference>
<comment type="caution">
    <text evidence="1">The sequence shown here is derived from an EMBL/GenBank/DDBJ whole genome shotgun (WGS) entry which is preliminary data.</text>
</comment>
<reference evidence="1" key="1">
    <citation type="journal article" date="2015" name="Nature">
        <title>Complex archaea that bridge the gap between prokaryotes and eukaryotes.</title>
        <authorList>
            <person name="Spang A."/>
            <person name="Saw J.H."/>
            <person name="Jorgensen S.L."/>
            <person name="Zaremba-Niedzwiedzka K."/>
            <person name="Martijn J."/>
            <person name="Lind A.E."/>
            <person name="van Eijk R."/>
            <person name="Schleper C."/>
            <person name="Guy L."/>
            <person name="Ettema T.J."/>
        </authorList>
    </citation>
    <scope>NUCLEOTIDE SEQUENCE</scope>
</reference>
<proteinExistence type="predicted"/>
<organism evidence="1">
    <name type="scientific">marine sediment metagenome</name>
    <dbReference type="NCBI Taxonomy" id="412755"/>
    <lineage>
        <taxon>unclassified sequences</taxon>
        <taxon>metagenomes</taxon>
        <taxon>ecological metagenomes</taxon>
    </lineage>
</organism>
<accession>A0A0F8YJU8</accession>
<name>A0A0F8YJU8_9ZZZZ</name>
<gene>
    <name evidence="1" type="ORF">LCGC14_2888370</name>
</gene>